<proteinExistence type="predicted"/>
<reference evidence="2 3" key="1">
    <citation type="journal article" date="2005" name="BMC Genomics">
        <title>Bacterial genome adaptation to niches: divergence of the potential virulence genes in three Burkholderia species of different survival strategies.</title>
        <authorList>
            <person name="Kim H.S."/>
            <person name="Schell M.A."/>
            <person name="Yu Y."/>
            <person name="Ulrich R.L."/>
            <person name="Sarria S.H."/>
            <person name="Nierman W.C."/>
            <person name="DeShazer D."/>
        </authorList>
    </citation>
    <scope>NUCLEOTIDE SEQUENCE [LARGE SCALE GENOMIC DNA]</scope>
    <source>
        <strain evidence="3">ATCC 700388 / DSM 13276 / CCUG 48851 / CIP 106301 / E264</strain>
    </source>
</reference>
<gene>
    <name evidence="2" type="ordered locus">BTH_I2124</name>
</gene>
<protein>
    <submittedName>
        <fullName evidence="2">Sigma 54 modulation protein, putative</fullName>
    </submittedName>
</protein>
<organism evidence="2 3">
    <name type="scientific">Burkholderia thailandensis (strain ATCC 700388 / DSM 13276 / CCUG 48851 / CIP 106301 / E264)</name>
    <dbReference type="NCBI Taxonomy" id="271848"/>
    <lineage>
        <taxon>Bacteria</taxon>
        <taxon>Pseudomonadati</taxon>
        <taxon>Pseudomonadota</taxon>
        <taxon>Betaproteobacteria</taxon>
        <taxon>Burkholderiales</taxon>
        <taxon>Burkholderiaceae</taxon>
        <taxon>Burkholderia</taxon>
        <taxon>pseudomallei group</taxon>
    </lineage>
</organism>
<evidence type="ECO:0000256" key="1">
    <source>
        <dbReference type="SAM" id="MobiDB-lite"/>
    </source>
</evidence>
<dbReference type="EMBL" id="CP000086">
    <property type="protein sequence ID" value="ABC36965.1"/>
    <property type="molecule type" value="Genomic_DNA"/>
</dbReference>
<name>Q2SWQ3_BURTA</name>
<sequence>MRAQRTAIRGARWDTAHAAPMPIAPPQVAGVAPLPIAPGPRASVPCIRPRNRPTLIDVKPRFAPRRTMRASPPARVQPRRFAARRSRPPTHMYDQPRLSPIATMKLPLEVSIQGMPRSAALEDAVARHAAKLERYCADIIRCRVSVILDDKHKHQGKPFGVHIDVTIPGHEIVSNRESDEDVYVALRDAFSNAERMLDDAVGKRRDRARQSV</sequence>
<dbReference type="Pfam" id="PF02482">
    <property type="entry name" value="Ribosomal_S30AE"/>
    <property type="match status" value="1"/>
</dbReference>
<accession>Q2SWQ3</accession>
<evidence type="ECO:0000313" key="3">
    <source>
        <dbReference type="Proteomes" id="UP000001930"/>
    </source>
</evidence>
<dbReference type="InterPro" id="IPR036567">
    <property type="entry name" value="RHF-like"/>
</dbReference>
<keyword evidence="3" id="KW-1185">Reference proteome</keyword>
<dbReference type="AlphaFoldDB" id="Q2SWQ3"/>
<dbReference type="Gene3D" id="3.30.160.100">
    <property type="entry name" value="Ribosome hibernation promotion factor-like"/>
    <property type="match status" value="1"/>
</dbReference>
<feature type="compositionally biased region" description="Basic residues" evidence="1">
    <location>
        <begin position="77"/>
        <end position="88"/>
    </location>
</feature>
<dbReference type="HOGENOM" id="CLU_112793_0_0_4"/>
<feature type="region of interest" description="Disordered" evidence="1">
    <location>
        <begin position="67"/>
        <end position="96"/>
    </location>
</feature>
<dbReference type="Proteomes" id="UP000001930">
    <property type="component" value="Chromosome I"/>
</dbReference>
<dbReference type="SUPFAM" id="SSF69754">
    <property type="entry name" value="Ribosome binding protein Y (YfiA homologue)"/>
    <property type="match status" value="1"/>
</dbReference>
<dbReference type="InterPro" id="IPR003489">
    <property type="entry name" value="RHF/RaiA"/>
</dbReference>
<dbReference type="KEGG" id="bte:BTH_I2124"/>
<evidence type="ECO:0000313" key="2">
    <source>
        <dbReference type="EMBL" id="ABC36965.1"/>
    </source>
</evidence>